<sequence length="154" mass="17709">MKKLYVKIIALLVALSAVFLLPGCNKKTDNEDNDVVFDINDFEIAMKDKGYNFEVKDADKFLFPATRKIIEINEEAINIYIFDSEEEMEKEAGYIDEGGASYNNGRKATHISWISYPHFYKKGRIIVQYVGENTDIINDLEEIMGEQFAGYKLK</sequence>
<keyword evidence="3" id="KW-1185">Reference proteome</keyword>
<keyword evidence="1" id="KW-0732">Signal</keyword>
<feature type="chain" id="PRO_5038542850" evidence="1">
    <location>
        <begin position="23"/>
        <end position="154"/>
    </location>
</feature>
<dbReference type="AlphaFoldDB" id="A0A0H5SWQ4"/>
<evidence type="ECO:0000313" key="2">
    <source>
        <dbReference type="EMBL" id="CRZ34778.1"/>
    </source>
</evidence>
<protein>
    <submittedName>
        <fullName evidence="2">Putative secreted protein</fullName>
    </submittedName>
</protein>
<accession>A0A0H5SWQ4</accession>
<proteinExistence type="predicted"/>
<evidence type="ECO:0000313" key="3">
    <source>
        <dbReference type="Proteomes" id="UP000236497"/>
    </source>
</evidence>
<gene>
    <name evidence="2" type="ORF">HHT355_1577</name>
</gene>
<dbReference type="RefSeq" id="WP_103202881.1">
    <property type="nucleotide sequence ID" value="NZ_CVTD020000016.1"/>
</dbReference>
<evidence type="ECO:0000256" key="1">
    <source>
        <dbReference type="SAM" id="SignalP"/>
    </source>
</evidence>
<dbReference type="Proteomes" id="UP000236497">
    <property type="component" value="Unassembled WGS sequence"/>
</dbReference>
<dbReference type="EMBL" id="CVTD020000016">
    <property type="protein sequence ID" value="CRZ34778.1"/>
    <property type="molecule type" value="Genomic_DNA"/>
</dbReference>
<name>A0A0H5SWQ4_HERHM</name>
<reference evidence="2 3" key="1">
    <citation type="submission" date="2015-06" db="EMBL/GenBank/DDBJ databases">
        <authorList>
            <person name="Wibberg Daniel"/>
        </authorList>
    </citation>
    <scope>NUCLEOTIDE SEQUENCE [LARGE SCALE GENOMIC DNA]</scope>
    <source>
        <strain evidence="2 3">T3/55T</strain>
    </source>
</reference>
<dbReference type="OrthoDB" id="2066498at2"/>
<feature type="signal peptide" evidence="1">
    <location>
        <begin position="1"/>
        <end position="22"/>
    </location>
</feature>
<organism evidence="2 3">
    <name type="scientific">Herbinix hemicellulosilytica</name>
    <dbReference type="NCBI Taxonomy" id="1564487"/>
    <lineage>
        <taxon>Bacteria</taxon>
        <taxon>Bacillati</taxon>
        <taxon>Bacillota</taxon>
        <taxon>Clostridia</taxon>
        <taxon>Lachnospirales</taxon>
        <taxon>Lachnospiraceae</taxon>
        <taxon>Herbinix</taxon>
    </lineage>
</organism>